<dbReference type="InterPro" id="IPR001387">
    <property type="entry name" value="Cro/C1-type_HTH"/>
</dbReference>
<dbReference type="Gene3D" id="1.10.260.40">
    <property type="entry name" value="lambda repressor-like DNA-binding domains"/>
    <property type="match status" value="1"/>
</dbReference>
<dbReference type="Pfam" id="PF13560">
    <property type="entry name" value="HTH_31"/>
    <property type="match status" value="1"/>
</dbReference>
<dbReference type="CDD" id="cd00093">
    <property type="entry name" value="HTH_XRE"/>
    <property type="match status" value="1"/>
</dbReference>
<reference evidence="3 4" key="2">
    <citation type="submission" date="2017-09" db="EMBL/GenBank/DDBJ databases">
        <authorList>
            <person name="Lee N."/>
            <person name="Cho B.-K."/>
        </authorList>
    </citation>
    <scope>NUCLEOTIDE SEQUENCE [LARGE SCALE GENOMIC DNA]</scope>
    <source>
        <strain evidence="3 4">ATCC 19740</strain>
    </source>
</reference>
<dbReference type="RefSeq" id="WP_079130951.1">
    <property type="nucleotide sequence ID" value="NZ_BMSJ01000002.1"/>
</dbReference>
<dbReference type="GeneID" id="95457732"/>
<dbReference type="GO" id="GO:0003677">
    <property type="term" value="F:DNA binding"/>
    <property type="evidence" value="ECO:0007669"/>
    <property type="project" value="InterPro"/>
</dbReference>
<feature type="domain" description="HTH cro/C1-type" evidence="1">
    <location>
        <begin position="61"/>
        <end position="108"/>
    </location>
</feature>
<name>A0AAV4KDF9_9ACTN</name>
<dbReference type="EMBL" id="BMSJ01000002">
    <property type="protein sequence ID" value="GGR15776.1"/>
    <property type="molecule type" value="Genomic_DNA"/>
</dbReference>
<reference evidence="2 5" key="1">
    <citation type="journal article" date="2014" name="Int. J. Syst. Evol. Microbiol.">
        <title>Complete genome sequence of Corynebacterium casei LMG S-19264T (=DSM 44701T), isolated from a smear-ripened cheese.</title>
        <authorList>
            <consortium name="US DOE Joint Genome Institute (JGI-PGF)"/>
            <person name="Walter F."/>
            <person name="Albersmeier A."/>
            <person name="Kalinowski J."/>
            <person name="Ruckert C."/>
        </authorList>
    </citation>
    <scope>NUCLEOTIDE SEQUENCE [LARGE SCALE GENOMIC DNA]</scope>
    <source>
        <strain evidence="2 5">JCM 4205</strain>
    </source>
</reference>
<dbReference type="Gene3D" id="3.30.450.180">
    <property type="match status" value="1"/>
</dbReference>
<gene>
    <name evidence="2" type="primary">mmyB</name>
    <name evidence="3" type="ORF">CP977_28635</name>
    <name evidence="2" type="ORF">GCM10010497_17600</name>
</gene>
<dbReference type="Pfam" id="PF17765">
    <property type="entry name" value="MLTR_LBD"/>
    <property type="match status" value="1"/>
</dbReference>
<dbReference type="InterPro" id="IPR010982">
    <property type="entry name" value="Lambda_DNA-bd_dom_sf"/>
</dbReference>
<dbReference type="PROSITE" id="PS50943">
    <property type="entry name" value="HTH_CROC1"/>
    <property type="match status" value="1"/>
</dbReference>
<dbReference type="Proteomes" id="UP000326029">
    <property type="component" value="Chromosome"/>
</dbReference>
<sequence length="306" mass="33178">MVAVTGSGSPALGVALSARTPAARPADLKFAELGDFLMARRAEVTPEQVGLPGGGSRRLTGLRREEVAMLAGIGASWYAWIEQGRAKNVSPEILAAIAHVLRLDEAQCLYVMRLAGHAAPRRPRVPGEGERRLDARIVDGFLPNPAFFLDRYGDVVAANRSAVRLLGVEGARPNYLEMLFLDTRARARFPCWERDAAEAVAQFRTQCGEFLGDPRLAALIDYLCEHSPAFAALWAEHRVSSGSSYEQVVRHHGLGQLSLTRVGLELPVRPGVQLILLSPQDGSTAARLAAWDREESRTAEVVAVPA</sequence>
<protein>
    <submittedName>
        <fullName evidence="2 3">Transcriptional regulator</fullName>
    </submittedName>
</protein>
<evidence type="ECO:0000259" key="1">
    <source>
        <dbReference type="PROSITE" id="PS50943"/>
    </source>
</evidence>
<reference evidence="2" key="3">
    <citation type="submission" date="2023-08" db="EMBL/GenBank/DDBJ databases">
        <authorList>
            <person name="Sun Q."/>
            <person name="Ohkuma M."/>
        </authorList>
    </citation>
    <scope>NUCLEOTIDE SEQUENCE</scope>
    <source>
        <strain evidence="2">JCM 4205</strain>
    </source>
</reference>
<accession>A0AAV4KDF9</accession>
<dbReference type="SMART" id="SM00530">
    <property type="entry name" value="HTH_XRE"/>
    <property type="match status" value="1"/>
</dbReference>
<dbReference type="PANTHER" id="PTHR35010">
    <property type="entry name" value="BLL4672 PROTEIN-RELATED"/>
    <property type="match status" value="1"/>
</dbReference>
<evidence type="ECO:0000313" key="4">
    <source>
        <dbReference type="Proteomes" id="UP000326029"/>
    </source>
</evidence>
<evidence type="ECO:0000313" key="5">
    <source>
        <dbReference type="Proteomes" id="UP000642014"/>
    </source>
</evidence>
<keyword evidence="4" id="KW-1185">Reference proteome</keyword>
<dbReference type="EMBL" id="CP023693">
    <property type="protein sequence ID" value="QEV35653.1"/>
    <property type="molecule type" value="Genomic_DNA"/>
</dbReference>
<evidence type="ECO:0000313" key="2">
    <source>
        <dbReference type="EMBL" id="GGR15776.1"/>
    </source>
</evidence>
<dbReference type="AlphaFoldDB" id="A0AAV4KDF9"/>
<evidence type="ECO:0000313" key="3">
    <source>
        <dbReference type="EMBL" id="QEV35653.1"/>
    </source>
</evidence>
<organism evidence="2 5">
    <name type="scientific">Streptomyces cinereoruber</name>
    <dbReference type="NCBI Taxonomy" id="67260"/>
    <lineage>
        <taxon>Bacteria</taxon>
        <taxon>Bacillati</taxon>
        <taxon>Actinomycetota</taxon>
        <taxon>Actinomycetes</taxon>
        <taxon>Kitasatosporales</taxon>
        <taxon>Streptomycetaceae</taxon>
        <taxon>Streptomyces</taxon>
    </lineage>
</organism>
<dbReference type="Proteomes" id="UP000642014">
    <property type="component" value="Unassembled WGS sequence"/>
</dbReference>
<dbReference type="PANTHER" id="PTHR35010:SF3">
    <property type="entry name" value="BLL4873 PROTEIN"/>
    <property type="match status" value="1"/>
</dbReference>
<dbReference type="InterPro" id="IPR041413">
    <property type="entry name" value="MLTR_LBD"/>
</dbReference>
<proteinExistence type="predicted"/>
<dbReference type="SUPFAM" id="SSF47413">
    <property type="entry name" value="lambda repressor-like DNA-binding domains"/>
    <property type="match status" value="1"/>
</dbReference>